<dbReference type="GO" id="GO:0003684">
    <property type="term" value="F:damaged DNA binding"/>
    <property type="evidence" value="ECO:0007669"/>
    <property type="project" value="InterPro"/>
</dbReference>
<organism evidence="7 8">
    <name type="scientific">Porphyromonas loveana</name>
    <dbReference type="NCBI Taxonomy" id="1884669"/>
    <lineage>
        <taxon>Bacteria</taxon>
        <taxon>Pseudomonadati</taxon>
        <taxon>Bacteroidota</taxon>
        <taxon>Bacteroidia</taxon>
        <taxon>Bacteroidales</taxon>
        <taxon>Porphyromonadaceae</taxon>
        <taxon>Porphyromonas</taxon>
    </lineage>
</organism>
<dbReference type="GO" id="GO:0042276">
    <property type="term" value="P:error-prone translesion synthesis"/>
    <property type="evidence" value="ECO:0007669"/>
    <property type="project" value="TreeGrafter"/>
</dbReference>
<dbReference type="InterPro" id="IPR036775">
    <property type="entry name" value="DNA_pol_Y-fam_lit_finger_sf"/>
</dbReference>
<evidence type="ECO:0000256" key="2">
    <source>
        <dbReference type="ARBA" id="ARBA00022763"/>
    </source>
</evidence>
<dbReference type="Pfam" id="PF13438">
    <property type="entry name" value="DUF4113"/>
    <property type="match status" value="1"/>
</dbReference>
<dbReference type="GO" id="GO:0005829">
    <property type="term" value="C:cytosol"/>
    <property type="evidence" value="ECO:0007669"/>
    <property type="project" value="TreeGrafter"/>
</dbReference>
<keyword evidence="2" id="KW-0227">DNA damage</keyword>
<evidence type="ECO:0000256" key="3">
    <source>
        <dbReference type="ARBA" id="ARBA00023199"/>
    </source>
</evidence>
<dbReference type="Gene3D" id="3.30.70.270">
    <property type="match status" value="1"/>
</dbReference>
<gene>
    <name evidence="7" type="ORF">C7382_11258</name>
</gene>
<comment type="caution">
    <text evidence="7">The sequence shown here is derived from an EMBL/GenBank/DDBJ whole genome shotgun (WGS) entry which is preliminary data.</text>
</comment>
<reference evidence="7 8" key="1">
    <citation type="submission" date="2018-04" db="EMBL/GenBank/DDBJ databases">
        <title>Genomic Encyclopedia of Type Strains, Phase IV (KMG-IV): sequencing the most valuable type-strain genomes for metagenomic binning, comparative biology and taxonomic classification.</title>
        <authorList>
            <person name="Goeker M."/>
        </authorList>
    </citation>
    <scope>NUCLEOTIDE SEQUENCE [LARGE SCALE GENOMIC DNA]</scope>
    <source>
        <strain evidence="7 8">DSM 28520</strain>
    </source>
</reference>
<evidence type="ECO:0000256" key="4">
    <source>
        <dbReference type="ARBA" id="ARBA00023204"/>
    </source>
</evidence>
<evidence type="ECO:0000313" key="8">
    <source>
        <dbReference type="Proteomes" id="UP000245462"/>
    </source>
</evidence>
<dbReference type="InterPro" id="IPR025188">
    <property type="entry name" value="DUF4113"/>
</dbReference>
<dbReference type="GO" id="GO:0009432">
    <property type="term" value="P:SOS response"/>
    <property type="evidence" value="ECO:0007669"/>
    <property type="project" value="UniProtKB-KW"/>
</dbReference>
<evidence type="ECO:0000313" key="7">
    <source>
        <dbReference type="EMBL" id="PVZ08712.1"/>
    </source>
</evidence>
<dbReference type="GO" id="GO:0003887">
    <property type="term" value="F:DNA-directed DNA polymerase activity"/>
    <property type="evidence" value="ECO:0007669"/>
    <property type="project" value="TreeGrafter"/>
</dbReference>
<dbReference type="AlphaFoldDB" id="A0A2U1F954"/>
<dbReference type="Gene3D" id="3.30.1490.100">
    <property type="entry name" value="DNA polymerase, Y-family, little finger domain"/>
    <property type="match status" value="1"/>
</dbReference>
<evidence type="ECO:0000256" key="5">
    <source>
        <dbReference type="ARBA" id="ARBA00023236"/>
    </source>
</evidence>
<dbReference type="Proteomes" id="UP000245462">
    <property type="component" value="Unassembled WGS sequence"/>
</dbReference>
<evidence type="ECO:0000256" key="1">
    <source>
        <dbReference type="ARBA" id="ARBA00010945"/>
    </source>
</evidence>
<dbReference type="PROSITE" id="PS50173">
    <property type="entry name" value="UMUC"/>
    <property type="match status" value="1"/>
</dbReference>
<dbReference type="GO" id="GO:0006281">
    <property type="term" value="P:DNA repair"/>
    <property type="evidence" value="ECO:0007669"/>
    <property type="project" value="UniProtKB-KW"/>
</dbReference>
<dbReference type="SUPFAM" id="SSF100879">
    <property type="entry name" value="Lesion bypass DNA polymerase (Y-family), little finger domain"/>
    <property type="match status" value="1"/>
</dbReference>
<keyword evidence="4" id="KW-0234">DNA repair</keyword>
<dbReference type="Pfam" id="PF00817">
    <property type="entry name" value="IMS"/>
    <property type="match status" value="1"/>
</dbReference>
<sequence length="372" mass="42270">MGQPFFKVQELIRRHDVAYLSSNFVLYGDMSRRVMSLVTEMVPHMSVYSVDECFMDLTDVADYMTLCRKLARRVQQCTGIPVSIGIAETMTLAKVAGKYAKQYAGYKGVCAIDTEEKREKALRSFEVGDVWGIGRRLSKKLYYYGVNTATDFCQMSEGRVRRLAGITGVRTWQELKGVACIEFASSHPRQSICTTRSFARPCYEFDALLKYLAVFADSTCGKLRREKERACRLSIFVSSSRFDQENRYAASNEMSLPVATADPSELLPHIRSLLQEIYRPHVPYKQAGVILSDIVTEAYQLSLFDPIDRARQERFLHAVDNIRGRYGRDSLAMAIQGVHEEKAVISSSKYRSRDYTTSLNEVIDIVLPPTKK</sequence>
<dbReference type="Gene3D" id="1.10.150.20">
    <property type="entry name" value="5' to 3' exonuclease, C-terminal subdomain"/>
    <property type="match status" value="1"/>
</dbReference>
<comment type="similarity">
    <text evidence="1">Belongs to the DNA polymerase type-Y family.</text>
</comment>
<name>A0A2U1F954_9PORP</name>
<accession>A0A2U1F954</accession>
<dbReference type="InterPro" id="IPR017961">
    <property type="entry name" value="DNA_pol_Y-fam_little_finger"/>
</dbReference>
<dbReference type="InterPro" id="IPR043128">
    <property type="entry name" value="Rev_trsase/Diguanyl_cyclase"/>
</dbReference>
<dbReference type="InterPro" id="IPR050116">
    <property type="entry name" value="DNA_polymerase-Y"/>
</dbReference>
<dbReference type="Pfam" id="PF11799">
    <property type="entry name" value="IMS_C"/>
    <property type="match status" value="1"/>
</dbReference>
<dbReference type="InterPro" id="IPR001126">
    <property type="entry name" value="UmuC"/>
</dbReference>
<dbReference type="InterPro" id="IPR043502">
    <property type="entry name" value="DNA/RNA_pol_sf"/>
</dbReference>
<keyword evidence="5" id="KW-0742">SOS response</keyword>
<proteinExistence type="inferred from homology"/>
<keyword evidence="3" id="KW-0741">SOS mutagenesis</keyword>
<keyword evidence="8" id="KW-1185">Reference proteome</keyword>
<dbReference type="CDD" id="cd01700">
    <property type="entry name" value="PolY_Pol_V_umuC"/>
    <property type="match status" value="1"/>
</dbReference>
<dbReference type="PANTHER" id="PTHR11076:SF34">
    <property type="entry name" value="PROTEIN UMUC"/>
    <property type="match status" value="1"/>
</dbReference>
<evidence type="ECO:0000259" key="6">
    <source>
        <dbReference type="PROSITE" id="PS50173"/>
    </source>
</evidence>
<feature type="domain" description="UmuC" evidence="6">
    <location>
        <begin position="1"/>
        <end position="134"/>
    </location>
</feature>
<dbReference type="SUPFAM" id="SSF56672">
    <property type="entry name" value="DNA/RNA polymerases"/>
    <property type="match status" value="1"/>
</dbReference>
<protein>
    <submittedName>
        <fullName evidence="7">DNA polymerase V</fullName>
    </submittedName>
</protein>
<dbReference type="PANTHER" id="PTHR11076">
    <property type="entry name" value="DNA REPAIR POLYMERASE UMUC / TRANSFERASE FAMILY MEMBER"/>
    <property type="match status" value="1"/>
</dbReference>
<dbReference type="EMBL" id="QEKY01000012">
    <property type="protein sequence ID" value="PVZ08712.1"/>
    <property type="molecule type" value="Genomic_DNA"/>
</dbReference>